<dbReference type="RefSeq" id="WP_200191134.1">
    <property type="nucleotide sequence ID" value="NZ_JAENHM010000021.1"/>
</dbReference>
<dbReference type="CDD" id="cd07572">
    <property type="entry name" value="nit"/>
    <property type="match status" value="1"/>
</dbReference>
<sequence length="292" mass="31024">MSDDAAGGAIGGGTGGGLLKAACVQVNAGTELEPNLRAAGDIVRRARDAGAAFITLPENVGWIVQGRAKTMERVRSEAEHPAIPFFADLARETGAWILGGTLHVLLDDGRAANRSYLFDADGRTVASYDKIHMFDVTLKDGETYRESASFRPGERAVVASSPWGGIGMTVCYDLRFAALYRALAQAGASILTVPAAFTVPTGRAHWHTLLRARAIETGCFVIAPAQTGSHDQGRQTYGHSLLVAPWGEVLADAGTEVGFITADLDLDRIAEARGMVPSLTHDRAFDVERVGF</sequence>
<dbReference type="EMBL" id="JAENHM010000021">
    <property type="protein sequence ID" value="MBK1836942.1"/>
    <property type="molecule type" value="Genomic_DNA"/>
</dbReference>
<protein>
    <submittedName>
        <fullName evidence="3">Carbon-nitrogen hydrolase family protein</fullName>
    </submittedName>
</protein>
<accession>A0ABS1F0S5</accession>
<keyword evidence="4" id="KW-1185">Reference proteome</keyword>
<dbReference type="Gene3D" id="3.60.110.10">
    <property type="entry name" value="Carbon-nitrogen hydrolase"/>
    <property type="match status" value="1"/>
</dbReference>
<dbReference type="SUPFAM" id="SSF56317">
    <property type="entry name" value="Carbon-nitrogen hydrolase"/>
    <property type="match status" value="1"/>
</dbReference>
<proteinExistence type="predicted"/>
<dbReference type="PANTHER" id="PTHR23088:SF27">
    <property type="entry name" value="DEAMINATED GLUTATHIONE AMIDASE"/>
    <property type="match status" value="1"/>
</dbReference>
<dbReference type="Pfam" id="PF00795">
    <property type="entry name" value="CN_hydrolase"/>
    <property type="match status" value="1"/>
</dbReference>
<dbReference type="InterPro" id="IPR003010">
    <property type="entry name" value="C-N_Hydrolase"/>
</dbReference>
<organism evidence="3 4">
    <name type="scientific">Azospirillum endophyticum</name>
    <dbReference type="NCBI Taxonomy" id="2800326"/>
    <lineage>
        <taxon>Bacteria</taxon>
        <taxon>Pseudomonadati</taxon>
        <taxon>Pseudomonadota</taxon>
        <taxon>Alphaproteobacteria</taxon>
        <taxon>Rhodospirillales</taxon>
        <taxon>Azospirillaceae</taxon>
        <taxon>Azospirillum</taxon>
    </lineage>
</organism>
<gene>
    <name evidence="3" type="ORF">JHL17_05910</name>
</gene>
<dbReference type="Proteomes" id="UP000652760">
    <property type="component" value="Unassembled WGS sequence"/>
</dbReference>
<name>A0ABS1F0S5_9PROT</name>
<dbReference type="PROSITE" id="PS50263">
    <property type="entry name" value="CN_HYDROLASE"/>
    <property type="match status" value="1"/>
</dbReference>
<evidence type="ECO:0000256" key="1">
    <source>
        <dbReference type="ARBA" id="ARBA00022801"/>
    </source>
</evidence>
<dbReference type="PANTHER" id="PTHR23088">
    <property type="entry name" value="NITRILASE-RELATED"/>
    <property type="match status" value="1"/>
</dbReference>
<feature type="domain" description="CN hydrolase" evidence="2">
    <location>
        <begin position="19"/>
        <end position="266"/>
    </location>
</feature>
<dbReference type="InterPro" id="IPR045254">
    <property type="entry name" value="Nit1/2_C-N_Hydrolase"/>
</dbReference>
<comment type="caution">
    <text evidence="3">The sequence shown here is derived from an EMBL/GenBank/DDBJ whole genome shotgun (WGS) entry which is preliminary data.</text>
</comment>
<keyword evidence="1 3" id="KW-0378">Hydrolase</keyword>
<evidence type="ECO:0000313" key="4">
    <source>
        <dbReference type="Proteomes" id="UP000652760"/>
    </source>
</evidence>
<evidence type="ECO:0000259" key="2">
    <source>
        <dbReference type="PROSITE" id="PS50263"/>
    </source>
</evidence>
<evidence type="ECO:0000313" key="3">
    <source>
        <dbReference type="EMBL" id="MBK1836942.1"/>
    </source>
</evidence>
<dbReference type="GO" id="GO:0016787">
    <property type="term" value="F:hydrolase activity"/>
    <property type="evidence" value="ECO:0007669"/>
    <property type="project" value="UniProtKB-KW"/>
</dbReference>
<reference evidence="4" key="1">
    <citation type="submission" date="2021-01" db="EMBL/GenBank/DDBJ databases">
        <title>Genome public.</title>
        <authorList>
            <person name="Liu C."/>
            <person name="Sun Q."/>
        </authorList>
    </citation>
    <scope>NUCLEOTIDE SEQUENCE [LARGE SCALE GENOMIC DNA]</scope>
    <source>
        <strain evidence="4">YIM B02556</strain>
    </source>
</reference>
<dbReference type="InterPro" id="IPR036526">
    <property type="entry name" value="C-N_Hydrolase_sf"/>
</dbReference>